<organism evidence="2">
    <name type="scientific">Lygus hesperus</name>
    <name type="common">Western plant bug</name>
    <dbReference type="NCBI Taxonomy" id="30085"/>
    <lineage>
        <taxon>Eukaryota</taxon>
        <taxon>Metazoa</taxon>
        <taxon>Ecdysozoa</taxon>
        <taxon>Arthropoda</taxon>
        <taxon>Hexapoda</taxon>
        <taxon>Insecta</taxon>
        <taxon>Pterygota</taxon>
        <taxon>Neoptera</taxon>
        <taxon>Paraneoptera</taxon>
        <taxon>Hemiptera</taxon>
        <taxon>Heteroptera</taxon>
        <taxon>Panheteroptera</taxon>
        <taxon>Cimicomorpha</taxon>
        <taxon>Miridae</taxon>
        <taxon>Mirini</taxon>
        <taxon>Lygus</taxon>
    </lineage>
</organism>
<name>A0A0A9ZAX5_LYGHE</name>
<feature type="compositionally biased region" description="Basic and acidic residues" evidence="1">
    <location>
        <begin position="177"/>
        <end position="191"/>
    </location>
</feature>
<feature type="region of interest" description="Disordered" evidence="1">
    <location>
        <begin position="145"/>
        <end position="191"/>
    </location>
</feature>
<sequence length="233" mass="26756">MGVTEPWMVTTEGQKNWTAACEREIEARFNWNDKWGWMPVVMAETIDKLKTLKEKQIGRILEKEASSKKELAKNPRPLPNSVNHEYGWLVSRPDYQIERFGPFPLTMKVRVEPTLDEIDEEVEAQDLLRARRALEKKKLATLERKMAEEAAQDRKRTEGNGPSLMSMMGSQPQASELKSKADHEKAEAAEATDVPKEIIDPGHIKSEGRKKRYCCCTANCHCKTMKPIFQRKL</sequence>
<evidence type="ECO:0000313" key="2">
    <source>
        <dbReference type="EMBL" id="JAG40503.1"/>
    </source>
</evidence>
<dbReference type="AlphaFoldDB" id="A0A0A9ZAX5"/>
<reference evidence="2" key="1">
    <citation type="journal article" date="2014" name="PLoS ONE">
        <title>Transcriptome-Based Identification of ABC Transporters in the Western Tarnished Plant Bug Lygus hesperus.</title>
        <authorList>
            <person name="Hull J.J."/>
            <person name="Chaney K."/>
            <person name="Geib S.M."/>
            <person name="Fabrick J.A."/>
            <person name="Brent C.S."/>
            <person name="Walsh D."/>
            <person name="Lavine L.C."/>
        </authorList>
    </citation>
    <scope>NUCLEOTIDE SEQUENCE</scope>
</reference>
<protein>
    <submittedName>
        <fullName evidence="2">Sensor protein lytS</fullName>
    </submittedName>
</protein>
<dbReference type="InterPro" id="IPR020339">
    <property type="entry name" value="C20orf85-like"/>
</dbReference>
<reference evidence="2" key="2">
    <citation type="submission" date="2014-07" db="EMBL/GenBank/DDBJ databases">
        <authorList>
            <person name="Hull J."/>
        </authorList>
    </citation>
    <scope>NUCLEOTIDE SEQUENCE</scope>
</reference>
<evidence type="ECO:0000313" key="3">
    <source>
        <dbReference type="EMBL" id="JAG59838.1"/>
    </source>
</evidence>
<dbReference type="EMBL" id="GBRD01005983">
    <property type="protein sequence ID" value="JAG59838.1"/>
    <property type="molecule type" value="Transcribed_RNA"/>
</dbReference>
<dbReference type="EMBL" id="GBHO01003101">
    <property type="protein sequence ID" value="JAG40503.1"/>
    <property type="molecule type" value="Transcribed_RNA"/>
</dbReference>
<dbReference type="Pfam" id="PF14945">
    <property type="entry name" value="LLC1"/>
    <property type="match status" value="1"/>
</dbReference>
<accession>A0A0A9ZAX5</accession>
<gene>
    <name evidence="2" type="primary">lytS</name>
    <name evidence="2" type="ORF">CM83_99117</name>
</gene>
<reference evidence="3" key="3">
    <citation type="submission" date="2014-09" db="EMBL/GenBank/DDBJ databases">
        <authorList>
            <person name="Magalhaes I.L.F."/>
            <person name="Oliveira U."/>
            <person name="Santos F.R."/>
            <person name="Vidigal T.H.D.A."/>
            <person name="Brescovit A.D."/>
            <person name="Santos A.J."/>
        </authorList>
    </citation>
    <scope>NUCLEOTIDE SEQUENCE</scope>
</reference>
<proteinExistence type="predicted"/>
<feature type="compositionally biased region" description="Basic and acidic residues" evidence="1">
    <location>
        <begin position="145"/>
        <end position="158"/>
    </location>
</feature>
<evidence type="ECO:0000256" key="1">
    <source>
        <dbReference type="SAM" id="MobiDB-lite"/>
    </source>
</evidence>